<dbReference type="EMBL" id="FQUO01000009">
    <property type="protein sequence ID" value="SHF54693.1"/>
    <property type="molecule type" value="Genomic_DNA"/>
</dbReference>
<keyword evidence="11" id="KW-1185">Reference proteome</keyword>
<keyword evidence="7 9" id="KW-1133">Transmembrane helix</keyword>
<dbReference type="Pfam" id="PF00873">
    <property type="entry name" value="ACR_tran"/>
    <property type="match status" value="1"/>
</dbReference>
<evidence type="ECO:0000313" key="11">
    <source>
        <dbReference type="Proteomes" id="UP000184368"/>
    </source>
</evidence>
<sequence>MFKRFIERPVLSTVISILITLLGVLGLTNLPISQYPEIAPPTVVVAASYQGANADVVMNSVVVPLEEQINGVEGMTYMTSTAGNDGSATITVNFALGTDPDLAAVNVQNRVSRATPLLPQEVTRAGVTTAKRQSSNLLIFTLYSDNPAYDQTFLQNYANINLVPQIKRISGVGDASVFGQMEYSMRIWLKPDVMAAYGLVPGDISAALAEQNVEAAPGQFGEQGSQSFQYVIKYSGRLKSAEEFGEIVVRSGGNGQLLRLKDIARVELGALSYASTSQTDGKPSVGFAISQTAGSNAKEVIEGSLNVLEEASKTFPKGVSYTNFVNANDFLNASIGKVVKTLIEAFVLVFLVVFIFLQDWRSTIIPAIAVPVAIVGTFFFLGIFGFTINLLTLFALVLAIGIVVDDAIVVVEAVHAKLDQGATSAKAATVEAMSEITGAIISITLVMAAVFVPVSFITGSAGVFYKQFGLTLAIAIVLSAVNALTLSPVLCAIILKPHQEEGHPKKGFLQRFHTGFNAAFEATTNKYRRAVSFLIGKKWLALLMIALFAGLFVLLFQTTPKAFVPNEDQGIVIGDISLPPSASLERTDQITREAAKIAGTIPEVEHIFRLTGRGIISGNGSNYGMIILRLKPWADRKGKAQTAQAIIGQMFAKTGGIRDARFIFFEPPTIQGFSISSGFELQLQDRSGGNLTQFAQVSDNFLAALNKRPEIQFASTSFNPNFPQYQVNVNVARVKEAGLAVNDILNTLQGYYGGIYASNFNQFGKQYRVVYQAEPQFRANPEGLNNVYVRNASGTMAPISEFITLERVYGPQAINRFNLFTSIGINGSPKPGFSSGDAIKAVEEVAAQHLPAGYSYEFSGMTREEMAAGGQTAFIFLLVITFVYFLLCAQYESYLLPFAVLLSLPIGLAGAFVFTWLFGITNNIYVQITMIMLVGLLAKNAILIVEYAVERRRQGLSIAQAALQGAEARLRPILMTSFAFIFGLVPLMLASGAGAIGNRSIGTGAVGGMLIGTLFGVFVIPVLFIIFQSLQERIGSKTKAPLAEKVEPSTGA</sequence>
<dbReference type="GO" id="GO:0005886">
    <property type="term" value="C:plasma membrane"/>
    <property type="evidence" value="ECO:0007669"/>
    <property type="project" value="UniProtKB-SubCell"/>
</dbReference>
<feature type="transmembrane region" description="Helical" evidence="9">
    <location>
        <begin position="436"/>
        <end position="458"/>
    </location>
</feature>
<dbReference type="NCBIfam" id="TIGR00915">
    <property type="entry name" value="2A0602"/>
    <property type="match status" value="1"/>
</dbReference>
<keyword evidence="4" id="KW-1003">Cell membrane</keyword>
<evidence type="ECO:0000256" key="8">
    <source>
        <dbReference type="ARBA" id="ARBA00023136"/>
    </source>
</evidence>
<dbReference type="InterPro" id="IPR027463">
    <property type="entry name" value="AcrB_DN_DC_subdom"/>
</dbReference>
<evidence type="ECO:0000256" key="7">
    <source>
        <dbReference type="ARBA" id="ARBA00022989"/>
    </source>
</evidence>
<feature type="transmembrane region" description="Helical" evidence="9">
    <location>
        <begin position="470"/>
        <end position="495"/>
    </location>
</feature>
<feature type="transmembrane region" description="Helical" evidence="9">
    <location>
        <begin position="539"/>
        <end position="556"/>
    </location>
</feature>
<accession>A0A1M5CIW7</accession>
<dbReference type="SUPFAM" id="SSF82693">
    <property type="entry name" value="Multidrug efflux transporter AcrB pore domain, PN1, PN2, PC1 and PC2 subdomains"/>
    <property type="match status" value="4"/>
</dbReference>
<feature type="transmembrane region" description="Helical" evidence="9">
    <location>
        <begin position="364"/>
        <end position="384"/>
    </location>
</feature>
<evidence type="ECO:0000256" key="3">
    <source>
        <dbReference type="ARBA" id="ARBA00022448"/>
    </source>
</evidence>
<comment type="similarity">
    <text evidence="2">Belongs to the resistance-nodulation-cell division (RND) (TC 2.A.6) family.</text>
</comment>
<dbReference type="Gene3D" id="3.30.70.1320">
    <property type="entry name" value="Multidrug efflux transporter AcrB pore domain like"/>
    <property type="match status" value="1"/>
</dbReference>
<evidence type="ECO:0000256" key="2">
    <source>
        <dbReference type="ARBA" id="ARBA00010942"/>
    </source>
</evidence>
<dbReference type="GO" id="GO:0015562">
    <property type="term" value="F:efflux transmembrane transporter activity"/>
    <property type="evidence" value="ECO:0007669"/>
    <property type="project" value="InterPro"/>
</dbReference>
<evidence type="ECO:0000256" key="4">
    <source>
        <dbReference type="ARBA" id="ARBA00022475"/>
    </source>
</evidence>
<evidence type="ECO:0000256" key="1">
    <source>
        <dbReference type="ARBA" id="ARBA00004429"/>
    </source>
</evidence>
<dbReference type="Gene3D" id="1.20.1640.10">
    <property type="entry name" value="Multidrug efflux transporter AcrB transmembrane domain"/>
    <property type="match status" value="2"/>
</dbReference>
<dbReference type="PRINTS" id="PR00702">
    <property type="entry name" value="ACRIFLAVINRP"/>
</dbReference>
<keyword evidence="6 9" id="KW-0812">Transmembrane</keyword>
<dbReference type="Proteomes" id="UP000184368">
    <property type="component" value="Unassembled WGS sequence"/>
</dbReference>
<dbReference type="GO" id="GO:0042910">
    <property type="term" value="F:xenobiotic transmembrane transporter activity"/>
    <property type="evidence" value="ECO:0007669"/>
    <property type="project" value="TreeGrafter"/>
</dbReference>
<evidence type="ECO:0000256" key="6">
    <source>
        <dbReference type="ARBA" id="ARBA00022692"/>
    </source>
</evidence>
<dbReference type="InterPro" id="IPR001036">
    <property type="entry name" value="Acrflvin-R"/>
</dbReference>
<dbReference type="SUPFAM" id="SSF82866">
    <property type="entry name" value="Multidrug efflux transporter AcrB transmembrane domain"/>
    <property type="match status" value="2"/>
</dbReference>
<evidence type="ECO:0000256" key="9">
    <source>
        <dbReference type="SAM" id="Phobius"/>
    </source>
</evidence>
<protein>
    <submittedName>
        <fullName evidence="10">Hydrophobic/amphiphilic exporter-1, HAE1 family</fullName>
    </submittedName>
</protein>
<gene>
    <name evidence="10" type="ORF">SAMN05444008_10995</name>
</gene>
<dbReference type="PANTHER" id="PTHR32063:SF9">
    <property type="entry name" value="SIMILAR TO MULTIDRUG RESISTANCE PROTEIN MEXB"/>
    <property type="match status" value="1"/>
</dbReference>
<feature type="transmembrane region" description="Helical" evidence="9">
    <location>
        <begin position="338"/>
        <end position="357"/>
    </location>
</feature>
<dbReference type="Gene3D" id="3.30.2090.10">
    <property type="entry name" value="Multidrug efflux transporter AcrB TolC docking domain, DN and DC subdomains"/>
    <property type="match status" value="2"/>
</dbReference>
<feature type="transmembrane region" description="Helical" evidence="9">
    <location>
        <begin position="1001"/>
        <end position="1027"/>
    </location>
</feature>
<evidence type="ECO:0000256" key="5">
    <source>
        <dbReference type="ARBA" id="ARBA00022519"/>
    </source>
</evidence>
<dbReference type="STRING" id="1302690.BUE76_07970"/>
<dbReference type="FunFam" id="1.20.1640.10:FF:000001">
    <property type="entry name" value="Efflux pump membrane transporter"/>
    <property type="match status" value="1"/>
</dbReference>
<organism evidence="10 11">
    <name type="scientific">Cnuella takakiae</name>
    <dbReference type="NCBI Taxonomy" id="1302690"/>
    <lineage>
        <taxon>Bacteria</taxon>
        <taxon>Pseudomonadati</taxon>
        <taxon>Bacteroidota</taxon>
        <taxon>Chitinophagia</taxon>
        <taxon>Chitinophagales</taxon>
        <taxon>Chitinophagaceae</taxon>
        <taxon>Cnuella</taxon>
    </lineage>
</organism>
<dbReference type="Gene3D" id="3.30.70.1430">
    <property type="entry name" value="Multidrug efflux transporter AcrB pore domain"/>
    <property type="match status" value="2"/>
</dbReference>
<feature type="transmembrane region" description="Helical" evidence="9">
    <location>
        <begin position="970"/>
        <end position="989"/>
    </location>
</feature>
<feature type="transmembrane region" description="Helical" evidence="9">
    <location>
        <begin position="866"/>
        <end position="887"/>
    </location>
</feature>
<feature type="transmembrane region" description="Helical" evidence="9">
    <location>
        <begin position="894"/>
        <end position="918"/>
    </location>
</feature>
<dbReference type="FunFam" id="3.30.70.1430:FF:000001">
    <property type="entry name" value="Efflux pump membrane transporter"/>
    <property type="match status" value="1"/>
</dbReference>
<dbReference type="RefSeq" id="WP_073043811.1">
    <property type="nucleotide sequence ID" value="NZ_FQUO01000009.1"/>
</dbReference>
<feature type="transmembrane region" description="Helical" evidence="9">
    <location>
        <begin position="390"/>
        <end position="415"/>
    </location>
</feature>
<comment type="subcellular location">
    <subcellularLocation>
        <location evidence="1">Cell inner membrane</location>
        <topology evidence="1">Multi-pass membrane protein</topology>
    </subcellularLocation>
</comment>
<dbReference type="InterPro" id="IPR004764">
    <property type="entry name" value="MdtF-like"/>
</dbReference>
<reference evidence="10 11" key="1">
    <citation type="submission" date="2016-11" db="EMBL/GenBank/DDBJ databases">
        <authorList>
            <person name="Jaros S."/>
            <person name="Januszkiewicz K."/>
            <person name="Wedrychowicz H."/>
        </authorList>
    </citation>
    <scope>NUCLEOTIDE SEQUENCE [LARGE SCALE GENOMIC DNA]</scope>
    <source>
        <strain evidence="10 11">DSM 26897</strain>
    </source>
</reference>
<dbReference type="PANTHER" id="PTHR32063">
    <property type="match status" value="1"/>
</dbReference>
<evidence type="ECO:0000313" key="10">
    <source>
        <dbReference type="EMBL" id="SHF54693.1"/>
    </source>
</evidence>
<keyword evidence="8 9" id="KW-0472">Membrane</keyword>
<proteinExistence type="inferred from homology"/>
<keyword evidence="3" id="KW-0813">Transport</keyword>
<dbReference type="SUPFAM" id="SSF82714">
    <property type="entry name" value="Multidrug efflux transporter AcrB TolC docking domain, DN and DC subdomains"/>
    <property type="match status" value="2"/>
</dbReference>
<keyword evidence="5" id="KW-0997">Cell inner membrane</keyword>
<dbReference type="OrthoDB" id="9758234at2"/>
<dbReference type="AlphaFoldDB" id="A0A1M5CIW7"/>
<name>A0A1M5CIW7_9BACT</name>
<dbReference type="Gene3D" id="3.30.70.1440">
    <property type="entry name" value="Multidrug efflux transporter AcrB pore domain"/>
    <property type="match status" value="1"/>
</dbReference>
<dbReference type="GO" id="GO:0009636">
    <property type="term" value="P:response to toxic substance"/>
    <property type="evidence" value="ECO:0007669"/>
    <property type="project" value="UniProtKB-ARBA"/>
</dbReference>
<feature type="transmembrane region" description="Helical" evidence="9">
    <location>
        <begin position="924"/>
        <end position="949"/>
    </location>
</feature>